<accession>A0A8X6MRZ3</accession>
<evidence type="ECO:0000313" key="2">
    <source>
        <dbReference type="EMBL" id="GFS74837.1"/>
    </source>
</evidence>
<keyword evidence="1" id="KW-0472">Membrane</keyword>
<keyword evidence="1" id="KW-0812">Transmembrane</keyword>
<comment type="caution">
    <text evidence="2">The sequence shown here is derived from an EMBL/GenBank/DDBJ whole genome shotgun (WGS) entry which is preliminary data.</text>
</comment>
<reference evidence="2" key="1">
    <citation type="submission" date="2020-08" db="EMBL/GenBank/DDBJ databases">
        <title>Multicomponent nature underlies the extraordinary mechanical properties of spider dragline silk.</title>
        <authorList>
            <person name="Kono N."/>
            <person name="Nakamura H."/>
            <person name="Mori M."/>
            <person name="Yoshida Y."/>
            <person name="Ohtoshi R."/>
            <person name="Malay A.D."/>
            <person name="Moran D.A.P."/>
            <person name="Tomita M."/>
            <person name="Numata K."/>
            <person name="Arakawa K."/>
        </authorList>
    </citation>
    <scope>NUCLEOTIDE SEQUENCE</scope>
</reference>
<keyword evidence="1" id="KW-1133">Transmembrane helix</keyword>
<evidence type="ECO:0000256" key="1">
    <source>
        <dbReference type="SAM" id="Phobius"/>
    </source>
</evidence>
<organism evidence="2 3">
    <name type="scientific">Nephila pilipes</name>
    <name type="common">Giant wood spider</name>
    <name type="synonym">Nephila maculata</name>
    <dbReference type="NCBI Taxonomy" id="299642"/>
    <lineage>
        <taxon>Eukaryota</taxon>
        <taxon>Metazoa</taxon>
        <taxon>Ecdysozoa</taxon>
        <taxon>Arthropoda</taxon>
        <taxon>Chelicerata</taxon>
        <taxon>Arachnida</taxon>
        <taxon>Araneae</taxon>
        <taxon>Araneomorphae</taxon>
        <taxon>Entelegynae</taxon>
        <taxon>Araneoidea</taxon>
        <taxon>Nephilidae</taxon>
        <taxon>Nephila</taxon>
    </lineage>
</organism>
<sequence length="151" mass="17232">MISFDDFISFSAFINVLSILSALFWSFHSLTEIPKEDILRKSYLSSYIIGFVVRFFMVMLTASFVNQAAEVPRDMVVSLPGLFPKHYLKLKIYLRREFKQQGPVLTLWKIYKINESLLISAIGTLITYGIILGTLETVTHSIETNDSPLNS</sequence>
<feature type="transmembrane region" description="Helical" evidence="1">
    <location>
        <begin position="7"/>
        <end position="27"/>
    </location>
</feature>
<gene>
    <name evidence="2" type="primary">AVEN_119040_1</name>
    <name evidence="2" type="ORF">NPIL_22201</name>
</gene>
<name>A0A8X6MRZ3_NEPPI</name>
<evidence type="ECO:0000313" key="3">
    <source>
        <dbReference type="Proteomes" id="UP000887013"/>
    </source>
</evidence>
<protein>
    <submittedName>
        <fullName evidence="2">Uncharacterized protein</fullName>
    </submittedName>
</protein>
<keyword evidence="3" id="KW-1185">Reference proteome</keyword>
<dbReference type="AlphaFoldDB" id="A0A8X6MRZ3"/>
<proteinExistence type="predicted"/>
<feature type="transmembrane region" description="Helical" evidence="1">
    <location>
        <begin position="47"/>
        <end position="65"/>
    </location>
</feature>
<dbReference type="Proteomes" id="UP000887013">
    <property type="component" value="Unassembled WGS sequence"/>
</dbReference>
<dbReference type="EMBL" id="BMAW01050352">
    <property type="protein sequence ID" value="GFS74837.1"/>
    <property type="molecule type" value="Genomic_DNA"/>
</dbReference>
<feature type="transmembrane region" description="Helical" evidence="1">
    <location>
        <begin position="117"/>
        <end position="135"/>
    </location>
</feature>